<dbReference type="EC" id="2.8.2.-" evidence="15"/>
<evidence type="ECO:0000259" key="16">
    <source>
        <dbReference type="Pfam" id="PF00685"/>
    </source>
</evidence>
<dbReference type="GO" id="GO:0000139">
    <property type="term" value="C:Golgi membrane"/>
    <property type="evidence" value="ECO:0007669"/>
    <property type="project" value="UniProtKB-SubCell"/>
</dbReference>
<dbReference type="GeneID" id="103382404"/>
<name>A0A3P8UNE9_CYNSE</name>
<evidence type="ECO:0000256" key="13">
    <source>
        <dbReference type="PIRSR" id="PIRSR637359-2"/>
    </source>
</evidence>
<feature type="binding site" evidence="13">
    <location>
        <begin position="327"/>
        <end position="331"/>
    </location>
    <ligand>
        <name>3'-phosphoadenylyl sulfate</name>
        <dbReference type="ChEBI" id="CHEBI:58339"/>
    </ligand>
</feature>
<keyword evidence="5" id="KW-0735">Signal-anchor</keyword>
<keyword evidence="9 14" id="KW-1015">Disulfide bond</keyword>
<feature type="disulfide bond" evidence="14">
    <location>
        <begin position="310"/>
        <end position="322"/>
    </location>
</feature>
<dbReference type="OMA" id="THAFIDP"/>
<feature type="binding site" evidence="13">
    <location>
        <begin position="121"/>
        <end position="125"/>
    </location>
    <ligand>
        <name>3'-phosphoadenylyl sulfate</name>
        <dbReference type="ChEBI" id="CHEBI:58339"/>
    </ligand>
</feature>
<dbReference type="InterPro" id="IPR000863">
    <property type="entry name" value="Sulfotransferase_dom"/>
</dbReference>
<evidence type="ECO:0000256" key="5">
    <source>
        <dbReference type="ARBA" id="ARBA00022968"/>
    </source>
</evidence>
<dbReference type="GeneTree" id="ENSGT00940000154768"/>
<evidence type="ECO:0000256" key="9">
    <source>
        <dbReference type="ARBA" id="ARBA00023157"/>
    </source>
</evidence>
<accession>A0A3P8UNE9</accession>
<evidence type="ECO:0000256" key="11">
    <source>
        <dbReference type="ARBA" id="ARBA00060399"/>
    </source>
</evidence>
<evidence type="ECO:0000256" key="2">
    <source>
        <dbReference type="ARBA" id="ARBA00005771"/>
    </source>
</evidence>
<evidence type="ECO:0000256" key="12">
    <source>
        <dbReference type="PIRSR" id="PIRSR637359-1"/>
    </source>
</evidence>
<dbReference type="InParanoid" id="A0A3P8UNE9"/>
<reference evidence="17 18" key="1">
    <citation type="journal article" date="2014" name="Nat. Genet.">
        <title>Whole-genome sequence of a flatfish provides insights into ZW sex chromosome evolution and adaptation to a benthic lifestyle.</title>
        <authorList>
            <person name="Chen S."/>
            <person name="Zhang G."/>
            <person name="Shao C."/>
            <person name="Huang Q."/>
            <person name="Liu G."/>
            <person name="Zhang P."/>
            <person name="Song W."/>
            <person name="An N."/>
            <person name="Chalopin D."/>
            <person name="Volff J.N."/>
            <person name="Hong Y."/>
            <person name="Li Q."/>
            <person name="Sha Z."/>
            <person name="Zhou H."/>
            <person name="Xie M."/>
            <person name="Yu Q."/>
            <person name="Liu Y."/>
            <person name="Xiang H."/>
            <person name="Wang N."/>
            <person name="Wu K."/>
            <person name="Yang C."/>
            <person name="Zhou Q."/>
            <person name="Liao X."/>
            <person name="Yang L."/>
            <person name="Hu Q."/>
            <person name="Zhang J."/>
            <person name="Meng L."/>
            <person name="Jin L."/>
            <person name="Tian Y."/>
            <person name="Lian J."/>
            <person name="Yang J."/>
            <person name="Miao G."/>
            <person name="Liu S."/>
            <person name="Liang Z."/>
            <person name="Yan F."/>
            <person name="Li Y."/>
            <person name="Sun B."/>
            <person name="Zhang H."/>
            <person name="Zhang J."/>
            <person name="Zhu Y."/>
            <person name="Du M."/>
            <person name="Zhao Y."/>
            <person name="Schartl M."/>
            <person name="Tang Q."/>
            <person name="Wang J."/>
        </authorList>
    </citation>
    <scope>NUCLEOTIDE SEQUENCE</scope>
</reference>
<reference evidence="17" key="2">
    <citation type="submission" date="2025-08" db="UniProtKB">
        <authorList>
            <consortium name="Ensembl"/>
        </authorList>
    </citation>
    <scope>IDENTIFICATION</scope>
</reference>
<evidence type="ECO:0000256" key="14">
    <source>
        <dbReference type="PIRSR" id="PIRSR637359-3"/>
    </source>
</evidence>
<feature type="active site" description="For sulfotransferase activity" evidence="12">
    <location>
        <position position="121"/>
    </location>
</feature>
<feature type="binding site" evidence="13">
    <location>
        <position position="202"/>
    </location>
    <ligand>
        <name>3'-phosphoadenylyl sulfate</name>
        <dbReference type="ChEBI" id="CHEBI:58339"/>
    </ligand>
</feature>
<dbReference type="KEGG" id="csem:103382404"/>
<feature type="binding site" evidence="13">
    <location>
        <position position="210"/>
    </location>
    <ligand>
        <name>3'-phosphoadenylyl sulfate</name>
        <dbReference type="ChEBI" id="CHEBI:58339"/>
    </ligand>
</feature>
<dbReference type="Pfam" id="PF00685">
    <property type="entry name" value="Sulfotransfer_1"/>
    <property type="match status" value="1"/>
</dbReference>
<dbReference type="Proteomes" id="UP000265120">
    <property type="component" value="Chromosome 8"/>
</dbReference>
<evidence type="ECO:0000256" key="1">
    <source>
        <dbReference type="ARBA" id="ARBA00004394"/>
    </source>
</evidence>
<keyword evidence="8" id="KW-0472">Membrane</keyword>
<reference evidence="17" key="3">
    <citation type="submission" date="2025-09" db="UniProtKB">
        <authorList>
            <consortium name="Ensembl"/>
        </authorList>
    </citation>
    <scope>IDENTIFICATION</scope>
</reference>
<feature type="domain" description="Sulfotransferase" evidence="16">
    <location>
        <begin position="112"/>
        <end position="349"/>
    </location>
</feature>
<dbReference type="InterPro" id="IPR027417">
    <property type="entry name" value="P-loop_NTPase"/>
</dbReference>
<comment type="similarity">
    <text evidence="2 15">Belongs to the sulfotransferase 1 family.</text>
</comment>
<keyword evidence="18" id="KW-1185">Reference proteome</keyword>
<dbReference type="RefSeq" id="XP_008313421.1">
    <property type="nucleotide sequence ID" value="XM_008315199.3"/>
</dbReference>
<organism evidence="17 18">
    <name type="scientific">Cynoglossus semilaevis</name>
    <name type="common">Tongue sole</name>
    <dbReference type="NCBI Taxonomy" id="244447"/>
    <lineage>
        <taxon>Eukaryota</taxon>
        <taxon>Metazoa</taxon>
        <taxon>Chordata</taxon>
        <taxon>Craniata</taxon>
        <taxon>Vertebrata</taxon>
        <taxon>Euteleostomi</taxon>
        <taxon>Actinopterygii</taxon>
        <taxon>Neopterygii</taxon>
        <taxon>Teleostei</taxon>
        <taxon>Neoteleostei</taxon>
        <taxon>Acanthomorphata</taxon>
        <taxon>Carangaria</taxon>
        <taxon>Pleuronectiformes</taxon>
        <taxon>Pleuronectoidei</taxon>
        <taxon>Cynoglossidae</taxon>
        <taxon>Cynoglossinae</taxon>
        <taxon>Cynoglossus</taxon>
    </lineage>
</organism>
<keyword evidence="3 15" id="KW-0808">Transferase</keyword>
<keyword evidence="6" id="KW-1133">Transmembrane helix</keyword>
<evidence type="ECO:0000256" key="10">
    <source>
        <dbReference type="ARBA" id="ARBA00023180"/>
    </source>
</evidence>
<dbReference type="GO" id="GO:0008467">
    <property type="term" value="F:[heparan sulfate]-glucosamine 3-sulfotransferase activity"/>
    <property type="evidence" value="ECO:0007669"/>
    <property type="project" value="TreeGrafter"/>
</dbReference>
<keyword evidence="7" id="KW-0333">Golgi apparatus</keyword>
<evidence type="ECO:0000313" key="17">
    <source>
        <dbReference type="Ensembl" id="ENSCSEP00000002201.1"/>
    </source>
</evidence>
<keyword evidence="10" id="KW-0325">Glycoprotein</keyword>
<dbReference type="Gene3D" id="3.40.50.300">
    <property type="entry name" value="P-loop containing nucleotide triphosphate hydrolases"/>
    <property type="match status" value="1"/>
</dbReference>
<dbReference type="Ensembl" id="ENSCSET00000002239.1">
    <property type="protein sequence ID" value="ENSCSEP00000002201.1"/>
    <property type="gene ID" value="ENSCSEG00000001484.1"/>
</dbReference>
<evidence type="ECO:0000256" key="15">
    <source>
        <dbReference type="RuleBase" id="RU361155"/>
    </source>
</evidence>
<protein>
    <recommendedName>
        <fullName evidence="15">Sulfotransferase</fullName>
        <ecNumber evidence="15">2.8.2.-</ecNumber>
    </recommendedName>
</protein>
<evidence type="ECO:0000256" key="3">
    <source>
        <dbReference type="ARBA" id="ARBA00022679"/>
    </source>
</evidence>
<keyword evidence="4" id="KW-0812">Transmembrane</keyword>
<proteinExistence type="inferred from homology"/>
<dbReference type="PANTHER" id="PTHR10605">
    <property type="entry name" value="HEPARAN SULFATE SULFOTRANSFERASE"/>
    <property type="match status" value="1"/>
</dbReference>
<dbReference type="AlphaFoldDB" id="A0A3P8UNE9"/>
<comment type="subcellular location">
    <subcellularLocation>
        <location evidence="11">Endomembrane system</location>
        <topology evidence="11">Single-pass type II membrane protein</topology>
    </subcellularLocation>
    <subcellularLocation>
        <location evidence="1">Golgi apparatus membrane</location>
    </subcellularLocation>
</comment>
<evidence type="ECO:0000313" key="18">
    <source>
        <dbReference type="Proteomes" id="UP000265120"/>
    </source>
</evidence>
<dbReference type="InterPro" id="IPR037359">
    <property type="entry name" value="NST/OST"/>
</dbReference>
<dbReference type="OrthoDB" id="411451at2759"/>
<dbReference type="CTD" id="100008592"/>
<evidence type="ECO:0000256" key="8">
    <source>
        <dbReference type="ARBA" id="ARBA00023136"/>
    </source>
</evidence>
<evidence type="ECO:0000256" key="6">
    <source>
        <dbReference type="ARBA" id="ARBA00022989"/>
    </source>
</evidence>
<sequence>MAAFHHHHQQQHHQLQQQQYKQQSAELRRLLQRLTVASSLSLLCFSLVYILTGCCQSDLQVENSQTGAQVRDFVAYERNWTGLVPLQPVPQQPGPEETNSSGREWTAARRLPQALIIGVKKGGTRALLEFLRLHPDIRALGSEPHFFDRHYARGLDWYRNMMPKALDGQIVMEKTPRYFVTVETPQRVRSMSRDVKLIVVVRDPVTRAISDYTQIISKTPDIPAFERLVFKNRTTGQIDSLWSPLWIGLYAHHLERWLTWFPRTQIHLVSGERLISDPAGEVGKVQDFLGLQRIVTDKHFYFNKTKGFPCLKKPEGSSKPHCLGKTKGRMHASIDPAVMQRLRDFYKPHNQRFYQMAGQDFGWQ</sequence>
<evidence type="ECO:0000256" key="7">
    <source>
        <dbReference type="ARBA" id="ARBA00023034"/>
    </source>
</evidence>
<dbReference type="FunFam" id="3.40.50.300:FF:000194">
    <property type="entry name" value="Sulfotransferase"/>
    <property type="match status" value="1"/>
</dbReference>
<dbReference type="PANTHER" id="PTHR10605:SF55">
    <property type="entry name" value="SULFOTRANSFERASE"/>
    <property type="match status" value="1"/>
</dbReference>
<evidence type="ECO:0000256" key="4">
    <source>
        <dbReference type="ARBA" id="ARBA00022692"/>
    </source>
</evidence>
<dbReference type="SUPFAM" id="SSF52540">
    <property type="entry name" value="P-loop containing nucleoside triphosphate hydrolases"/>
    <property type="match status" value="1"/>
</dbReference>